<organism evidence="3 4">
    <name type="scientific">Dactylonectria macrodidyma</name>
    <dbReference type="NCBI Taxonomy" id="307937"/>
    <lineage>
        <taxon>Eukaryota</taxon>
        <taxon>Fungi</taxon>
        <taxon>Dikarya</taxon>
        <taxon>Ascomycota</taxon>
        <taxon>Pezizomycotina</taxon>
        <taxon>Sordariomycetes</taxon>
        <taxon>Hypocreomycetidae</taxon>
        <taxon>Hypocreales</taxon>
        <taxon>Nectriaceae</taxon>
        <taxon>Dactylonectria</taxon>
    </lineage>
</organism>
<name>A0A9P9F549_9HYPO</name>
<dbReference type="EMBL" id="JAGMUV010000006">
    <property type="protein sequence ID" value="KAH7153124.1"/>
    <property type="molecule type" value="Genomic_DNA"/>
</dbReference>
<sequence length="233" mass="25833">MENVRSTTARLRRTFQYPVDEDSTDSQPEALDEEEQENLIEALAAENAARDAQFRQMLIAIPVVATIPYIPSLFWPSTTLLALLSLTSLLSTAYLLHHLPPATSGIAVLDAWARVKTPRPTPAPSQVHNDDDDDDEDVAYAPRGRPRKRRTSFSYVARSSPLQIYLPYLNLGLGVMLVLMSWVVGRAGNTAVWTGMGYLPLLVYLVVLVSKVVMSSVDPEKELTALKYDFKGA</sequence>
<evidence type="ECO:0000313" key="4">
    <source>
        <dbReference type="Proteomes" id="UP000738349"/>
    </source>
</evidence>
<evidence type="ECO:0000313" key="3">
    <source>
        <dbReference type="EMBL" id="KAH7153124.1"/>
    </source>
</evidence>
<keyword evidence="4" id="KW-1185">Reference proteome</keyword>
<keyword evidence="2" id="KW-1133">Transmembrane helix</keyword>
<feature type="region of interest" description="Disordered" evidence="1">
    <location>
        <begin position="119"/>
        <end position="143"/>
    </location>
</feature>
<dbReference type="Proteomes" id="UP000738349">
    <property type="component" value="Unassembled WGS sequence"/>
</dbReference>
<protein>
    <recommendedName>
        <fullName evidence="5">Transmembrane protein</fullName>
    </recommendedName>
</protein>
<proteinExistence type="predicted"/>
<feature type="transmembrane region" description="Helical" evidence="2">
    <location>
        <begin position="165"/>
        <end position="185"/>
    </location>
</feature>
<dbReference type="AlphaFoldDB" id="A0A9P9F549"/>
<gene>
    <name evidence="3" type="ORF">EDB81DRAFT_790627</name>
</gene>
<keyword evidence="2" id="KW-0812">Transmembrane</keyword>
<evidence type="ECO:0000256" key="1">
    <source>
        <dbReference type="SAM" id="MobiDB-lite"/>
    </source>
</evidence>
<feature type="transmembrane region" description="Helical" evidence="2">
    <location>
        <begin position="191"/>
        <end position="213"/>
    </location>
</feature>
<comment type="caution">
    <text evidence="3">The sequence shown here is derived from an EMBL/GenBank/DDBJ whole genome shotgun (WGS) entry which is preliminary data.</text>
</comment>
<keyword evidence="2" id="KW-0472">Membrane</keyword>
<evidence type="ECO:0000256" key="2">
    <source>
        <dbReference type="SAM" id="Phobius"/>
    </source>
</evidence>
<evidence type="ECO:0008006" key="5">
    <source>
        <dbReference type="Google" id="ProtNLM"/>
    </source>
</evidence>
<reference evidence="3" key="1">
    <citation type="journal article" date="2021" name="Nat. Commun.">
        <title>Genetic determinants of endophytism in the Arabidopsis root mycobiome.</title>
        <authorList>
            <person name="Mesny F."/>
            <person name="Miyauchi S."/>
            <person name="Thiergart T."/>
            <person name="Pickel B."/>
            <person name="Atanasova L."/>
            <person name="Karlsson M."/>
            <person name="Huettel B."/>
            <person name="Barry K.W."/>
            <person name="Haridas S."/>
            <person name="Chen C."/>
            <person name="Bauer D."/>
            <person name="Andreopoulos W."/>
            <person name="Pangilinan J."/>
            <person name="LaButti K."/>
            <person name="Riley R."/>
            <person name="Lipzen A."/>
            <person name="Clum A."/>
            <person name="Drula E."/>
            <person name="Henrissat B."/>
            <person name="Kohler A."/>
            <person name="Grigoriev I.V."/>
            <person name="Martin F.M."/>
            <person name="Hacquard S."/>
        </authorList>
    </citation>
    <scope>NUCLEOTIDE SEQUENCE</scope>
    <source>
        <strain evidence="3">MPI-CAGE-AT-0147</strain>
    </source>
</reference>
<feature type="transmembrane region" description="Helical" evidence="2">
    <location>
        <begin position="57"/>
        <end position="74"/>
    </location>
</feature>
<accession>A0A9P9F549</accession>
<dbReference type="OrthoDB" id="3358048at2759"/>